<organism evidence="1 2">
    <name type="scientific">Jimgerdemannia flammicorona</name>
    <dbReference type="NCBI Taxonomy" id="994334"/>
    <lineage>
        <taxon>Eukaryota</taxon>
        <taxon>Fungi</taxon>
        <taxon>Fungi incertae sedis</taxon>
        <taxon>Mucoromycota</taxon>
        <taxon>Mucoromycotina</taxon>
        <taxon>Endogonomycetes</taxon>
        <taxon>Endogonales</taxon>
        <taxon>Endogonaceae</taxon>
        <taxon>Jimgerdemannia</taxon>
    </lineage>
</organism>
<evidence type="ECO:0000313" key="2">
    <source>
        <dbReference type="Proteomes" id="UP000274822"/>
    </source>
</evidence>
<feature type="non-terminal residue" evidence="1">
    <location>
        <position position="24"/>
    </location>
</feature>
<protein>
    <submittedName>
        <fullName evidence="1">Uncharacterized protein</fullName>
    </submittedName>
</protein>
<accession>A0A433QKV4</accession>
<dbReference type="AlphaFoldDB" id="A0A433QKV4"/>
<dbReference type="EMBL" id="RBNJ01003899">
    <property type="protein sequence ID" value="RUS30423.1"/>
    <property type="molecule type" value="Genomic_DNA"/>
</dbReference>
<proteinExistence type="predicted"/>
<name>A0A433QKV4_9FUNG</name>
<sequence>MTYLYRTNKDTKLIAIPTLFRWTK</sequence>
<keyword evidence="2" id="KW-1185">Reference proteome</keyword>
<evidence type="ECO:0000313" key="1">
    <source>
        <dbReference type="EMBL" id="RUS30423.1"/>
    </source>
</evidence>
<comment type="caution">
    <text evidence="1">The sequence shown here is derived from an EMBL/GenBank/DDBJ whole genome shotgun (WGS) entry which is preliminary data.</text>
</comment>
<reference evidence="1 2" key="1">
    <citation type="journal article" date="2018" name="New Phytol.">
        <title>Phylogenomics of Endogonaceae and evolution of mycorrhizas within Mucoromycota.</title>
        <authorList>
            <person name="Chang Y."/>
            <person name="Desiro A."/>
            <person name="Na H."/>
            <person name="Sandor L."/>
            <person name="Lipzen A."/>
            <person name="Clum A."/>
            <person name="Barry K."/>
            <person name="Grigoriev I.V."/>
            <person name="Martin F.M."/>
            <person name="Stajich J.E."/>
            <person name="Smith M.E."/>
            <person name="Bonito G."/>
            <person name="Spatafora J.W."/>
        </authorList>
    </citation>
    <scope>NUCLEOTIDE SEQUENCE [LARGE SCALE GENOMIC DNA]</scope>
    <source>
        <strain evidence="1 2">AD002</strain>
    </source>
</reference>
<gene>
    <name evidence="1" type="ORF">BC938DRAFT_479403</name>
</gene>
<dbReference type="Proteomes" id="UP000274822">
    <property type="component" value="Unassembled WGS sequence"/>
</dbReference>